<feature type="chain" id="PRO_5046045967" evidence="1">
    <location>
        <begin position="21"/>
        <end position="231"/>
    </location>
</feature>
<evidence type="ECO:0000313" key="2">
    <source>
        <dbReference type="EMBL" id="MFC5272234.1"/>
    </source>
</evidence>
<dbReference type="Proteomes" id="UP001596161">
    <property type="component" value="Unassembled WGS sequence"/>
</dbReference>
<gene>
    <name evidence="2" type="ORF">ACFPIB_16585</name>
</gene>
<proteinExistence type="predicted"/>
<reference evidence="3" key="1">
    <citation type="journal article" date="2019" name="Int. J. Syst. Evol. Microbiol.">
        <title>The Global Catalogue of Microorganisms (GCM) 10K type strain sequencing project: providing services to taxonomists for standard genome sequencing and annotation.</title>
        <authorList>
            <consortium name="The Broad Institute Genomics Platform"/>
            <consortium name="The Broad Institute Genome Sequencing Center for Infectious Disease"/>
            <person name="Wu L."/>
            <person name="Ma J."/>
        </authorList>
    </citation>
    <scope>NUCLEOTIDE SEQUENCE [LARGE SCALE GENOMIC DNA]</scope>
    <source>
        <strain evidence="3">KACC 12602</strain>
    </source>
</reference>
<dbReference type="EMBL" id="JBHSKT010000013">
    <property type="protein sequence ID" value="MFC5272234.1"/>
    <property type="molecule type" value="Genomic_DNA"/>
</dbReference>
<keyword evidence="3" id="KW-1185">Reference proteome</keyword>
<sequence length="231" mass="26695">MKSIYLFICFSLFIAFGSQAQNATPNLRNPVLDEQFFIVREWISPKEKSLKTVYLFEAWNNGTIYLKNKQTIKGYKLNYDMEKDLIEIETKDGIKVLPGNRVKQFNLEKPGQSDSMQFVNTDAFPVENVYSFGFYEVVNSGPKMQVLKKTDVEIIRANYNLITNSGSKTDKITKKEKVYLAENNKVTLIKGNNFEVFGRKADAVEKYAKTHKLKLKRPEDAVKLVDYYHSI</sequence>
<accession>A0ABW0EH99</accession>
<name>A0ABW0EH99_9BACT</name>
<comment type="caution">
    <text evidence="2">The sequence shown here is derived from an EMBL/GenBank/DDBJ whole genome shotgun (WGS) entry which is preliminary data.</text>
</comment>
<organism evidence="2 3">
    <name type="scientific">Adhaeribacter terreus</name>
    <dbReference type="NCBI Taxonomy" id="529703"/>
    <lineage>
        <taxon>Bacteria</taxon>
        <taxon>Pseudomonadati</taxon>
        <taxon>Bacteroidota</taxon>
        <taxon>Cytophagia</taxon>
        <taxon>Cytophagales</taxon>
        <taxon>Hymenobacteraceae</taxon>
        <taxon>Adhaeribacter</taxon>
    </lineage>
</organism>
<evidence type="ECO:0000256" key="1">
    <source>
        <dbReference type="SAM" id="SignalP"/>
    </source>
</evidence>
<evidence type="ECO:0000313" key="3">
    <source>
        <dbReference type="Proteomes" id="UP001596161"/>
    </source>
</evidence>
<dbReference type="RefSeq" id="WP_378018593.1">
    <property type="nucleotide sequence ID" value="NZ_JBHSKT010000013.1"/>
</dbReference>
<protein>
    <submittedName>
        <fullName evidence="2">Uncharacterized protein</fullName>
    </submittedName>
</protein>
<keyword evidence="1" id="KW-0732">Signal</keyword>
<feature type="signal peptide" evidence="1">
    <location>
        <begin position="1"/>
        <end position="20"/>
    </location>
</feature>